<comment type="caution">
    <text evidence="3">The sequence shown here is derived from an EMBL/GenBank/DDBJ whole genome shotgun (WGS) entry which is preliminary data.</text>
</comment>
<dbReference type="EMBL" id="SCFB01000022">
    <property type="protein sequence ID" value="RZI45199.1"/>
    <property type="molecule type" value="Genomic_DNA"/>
</dbReference>
<feature type="domain" description="Glycosyl hydrolase family 13 catalytic" evidence="2">
    <location>
        <begin position="72"/>
        <end position="431"/>
    </location>
</feature>
<reference evidence="3 4" key="1">
    <citation type="submission" date="2018-10" db="EMBL/GenBank/DDBJ databases">
        <title>An updated phylogeny of the Alphaproteobacteria reveals that the parasitic Rickettsiales and Holosporales have independent origins.</title>
        <authorList>
            <person name="Munoz-Gomez S.A."/>
            <person name="Hess S."/>
            <person name="Burger G."/>
            <person name="Lang B.F."/>
            <person name="Susko E."/>
            <person name="Slamovits C.H."/>
            <person name="Roger A.J."/>
        </authorList>
    </citation>
    <scope>NUCLEOTIDE SEQUENCE [LARGE SCALE GENOMIC DNA]</scope>
    <source>
        <strain evidence="3">HOLO01</strain>
    </source>
</reference>
<dbReference type="OrthoDB" id="9800174at2"/>
<dbReference type="InterPro" id="IPR017853">
    <property type="entry name" value="GH"/>
</dbReference>
<evidence type="ECO:0000313" key="3">
    <source>
        <dbReference type="EMBL" id="RZI45199.1"/>
    </source>
</evidence>
<evidence type="ECO:0000256" key="1">
    <source>
        <dbReference type="SAM" id="SignalP"/>
    </source>
</evidence>
<accession>A0A4Q7DGK5</accession>
<dbReference type="Pfam" id="PF00128">
    <property type="entry name" value="Alpha-amylase"/>
    <property type="match status" value="1"/>
</dbReference>
<dbReference type="SUPFAM" id="SSF51445">
    <property type="entry name" value="(Trans)glycosidases"/>
    <property type="match status" value="1"/>
</dbReference>
<gene>
    <name evidence="3" type="ORF">EQU50_07915</name>
</gene>
<dbReference type="Gene3D" id="3.20.20.80">
    <property type="entry name" value="Glycosidases"/>
    <property type="match status" value="1"/>
</dbReference>
<evidence type="ECO:0000259" key="2">
    <source>
        <dbReference type="SMART" id="SM00642"/>
    </source>
</evidence>
<dbReference type="Proteomes" id="UP000293550">
    <property type="component" value="Unassembled WGS sequence"/>
</dbReference>
<dbReference type="InterPro" id="IPR006047">
    <property type="entry name" value="GH13_cat_dom"/>
</dbReference>
<proteinExistence type="predicted"/>
<evidence type="ECO:0000313" key="4">
    <source>
        <dbReference type="Proteomes" id="UP000293550"/>
    </source>
</evidence>
<dbReference type="AlphaFoldDB" id="A0A4Q7DGK5"/>
<keyword evidence="4" id="KW-1185">Reference proteome</keyword>
<dbReference type="PANTHER" id="PTHR10357">
    <property type="entry name" value="ALPHA-AMYLASE FAMILY MEMBER"/>
    <property type="match status" value="1"/>
</dbReference>
<keyword evidence="1" id="KW-0732">Signal</keyword>
<name>A0A4Q7DGK5_9PROT</name>
<feature type="signal peptide" evidence="1">
    <location>
        <begin position="1"/>
        <end position="25"/>
    </location>
</feature>
<protein>
    <recommendedName>
        <fullName evidence="2">Glycosyl hydrolase family 13 catalytic domain-containing protein</fullName>
    </recommendedName>
</protein>
<organism evidence="3 4">
    <name type="scientific">Candidatus Finniella inopinata</name>
    <dbReference type="NCBI Taxonomy" id="1696036"/>
    <lineage>
        <taxon>Bacteria</taxon>
        <taxon>Pseudomonadati</taxon>
        <taxon>Pseudomonadota</taxon>
        <taxon>Alphaproteobacteria</taxon>
        <taxon>Holosporales</taxon>
        <taxon>Candidatus Paracaedibacteraceae</taxon>
        <taxon>Candidatus Finniella</taxon>
    </lineage>
</organism>
<dbReference type="SMART" id="SM00642">
    <property type="entry name" value="Aamy"/>
    <property type="match status" value="1"/>
</dbReference>
<sequence>MVEHVMRIGGFLGLFLLAVPFSAHASGSAALNGPKFFYDSTKVPTAIYHAFDLPFVKTIGTGTGKINRNLTFSDEDTTPIMNRLDSIKARGYTHIQISPPAICKPRYSKLSPGGYDFKDIWYLSYQPYVVVLDSSYQTELDAVFGQGKKTINQYGLPLSDGTIIGYRLGNSRYGSLADLKALIDAAKGNGLGIIADVVMHQISWDHGGANTNVNSMGLSDLHPIVCDSTDPTDNTFSLSGLNFPNNFFFQRGTGQYGYTTWDWGPDLNTGNSSVQTMIVNYFQLLSDIGITGIRLDGMKQLSPGNVQDIFQQAKTQIEKNGGQFFTWGHGEVADPQYNVTSPYLPLSPIEDFISLGLLQNIFAGSNQPMGFLVTPWALGNAAATAFSILHDQYPGVSTGQVATYYSNGNHADPSNIVNSQLAIAYLMATKRCNGPLLVLRFEDEKDSIAQLIERGLDFRTQMEAKNAPHEYAKALNNDVLLIGRQYGFAVINKGWSSYTLSQNDLRSNAQLPFYIPDGTYKDKWGNTYTMASGISTPKINVFFRNAAFLILQSPAGQTRACHQLNKS</sequence>
<dbReference type="GO" id="GO:0005975">
    <property type="term" value="P:carbohydrate metabolic process"/>
    <property type="evidence" value="ECO:0007669"/>
    <property type="project" value="InterPro"/>
</dbReference>
<feature type="chain" id="PRO_5020577918" description="Glycosyl hydrolase family 13 catalytic domain-containing protein" evidence="1">
    <location>
        <begin position="26"/>
        <end position="567"/>
    </location>
</feature>